<dbReference type="EMBL" id="KN831959">
    <property type="protein sequence ID" value="KIO07565.1"/>
    <property type="molecule type" value="Genomic_DNA"/>
</dbReference>
<proteinExistence type="predicted"/>
<dbReference type="InParanoid" id="A0A0C3P3F8"/>
<name>A0A0C3P3F8_PISTI</name>
<dbReference type="HOGENOM" id="CLU_3088197_0_0_1"/>
<sequence length="52" mass="5527">MRAPCSHLVTHSYVCDADDISVATFPGLVFSLHNLTTSAPSSDSQAFDVSPM</sequence>
<protein>
    <submittedName>
        <fullName evidence="1">Uncharacterized protein</fullName>
    </submittedName>
</protein>
<evidence type="ECO:0000313" key="2">
    <source>
        <dbReference type="Proteomes" id="UP000054217"/>
    </source>
</evidence>
<reference evidence="1 2" key="1">
    <citation type="submission" date="2014-04" db="EMBL/GenBank/DDBJ databases">
        <authorList>
            <consortium name="DOE Joint Genome Institute"/>
            <person name="Kuo A."/>
            <person name="Kohler A."/>
            <person name="Costa M.D."/>
            <person name="Nagy L.G."/>
            <person name="Floudas D."/>
            <person name="Copeland A."/>
            <person name="Barry K.W."/>
            <person name="Cichocki N."/>
            <person name="Veneault-Fourrey C."/>
            <person name="LaButti K."/>
            <person name="Lindquist E.A."/>
            <person name="Lipzen A."/>
            <person name="Lundell T."/>
            <person name="Morin E."/>
            <person name="Murat C."/>
            <person name="Sun H."/>
            <person name="Tunlid A."/>
            <person name="Henrissat B."/>
            <person name="Grigoriev I.V."/>
            <person name="Hibbett D.S."/>
            <person name="Martin F."/>
            <person name="Nordberg H.P."/>
            <person name="Cantor M.N."/>
            <person name="Hua S.X."/>
        </authorList>
    </citation>
    <scope>NUCLEOTIDE SEQUENCE [LARGE SCALE GENOMIC DNA]</scope>
    <source>
        <strain evidence="1 2">Marx 270</strain>
    </source>
</reference>
<dbReference type="Proteomes" id="UP000054217">
    <property type="component" value="Unassembled WGS sequence"/>
</dbReference>
<accession>A0A0C3P3F8</accession>
<reference evidence="2" key="2">
    <citation type="submission" date="2015-01" db="EMBL/GenBank/DDBJ databases">
        <title>Evolutionary Origins and Diversification of the Mycorrhizal Mutualists.</title>
        <authorList>
            <consortium name="DOE Joint Genome Institute"/>
            <consortium name="Mycorrhizal Genomics Consortium"/>
            <person name="Kohler A."/>
            <person name="Kuo A."/>
            <person name="Nagy L.G."/>
            <person name="Floudas D."/>
            <person name="Copeland A."/>
            <person name="Barry K.W."/>
            <person name="Cichocki N."/>
            <person name="Veneault-Fourrey C."/>
            <person name="LaButti K."/>
            <person name="Lindquist E.A."/>
            <person name="Lipzen A."/>
            <person name="Lundell T."/>
            <person name="Morin E."/>
            <person name="Murat C."/>
            <person name="Riley R."/>
            <person name="Ohm R."/>
            <person name="Sun H."/>
            <person name="Tunlid A."/>
            <person name="Henrissat B."/>
            <person name="Grigoriev I.V."/>
            <person name="Hibbett D.S."/>
            <person name="Martin F."/>
        </authorList>
    </citation>
    <scope>NUCLEOTIDE SEQUENCE [LARGE SCALE GENOMIC DNA]</scope>
    <source>
        <strain evidence="2">Marx 270</strain>
    </source>
</reference>
<dbReference type="AlphaFoldDB" id="A0A0C3P3F8"/>
<gene>
    <name evidence="1" type="ORF">M404DRAFT_997749</name>
</gene>
<keyword evidence="2" id="KW-1185">Reference proteome</keyword>
<evidence type="ECO:0000313" key="1">
    <source>
        <dbReference type="EMBL" id="KIO07565.1"/>
    </source>
</evidence>
<organism evidence="1 2">
    <name type="scientific">Pisolithus tinctorius Marx 270</name>
    <dbReference type="NCBI Taxonomy" id="870435"/>
    <lineage>
        <taxon>Eukaryota</taxon>
        <taxon>Fungi</taxon>
        <taxon>Dikarya</taxon>
        <taxon>Basidiomycota</taxon>
        <taxon>Agaricomycotina</taxon>
        <taxon>Agaricomycetes</taxon>
        <taxon>Agaricomycetidae</taxon>
        <taxon>Boletales</taxon>
        <taxon>Sclerodermatineae</taxon>
        <taxon>Pisolithaceae</taxon>
        <taxon>Pisolithus</taxon>
    </lineage>
</organism>